<evidence type="ECO:0000259" key="15">
    <source>
        <dbReference type="SMART" id="SM00852"/>
    </source>
</evidence>
<dbReference type="Gene3D" id="3.40.50.620">
    <property type="entry name" value="HUPs"/>
    <property type="match status" value="1"/>
</dbReference>
<sequence>MFAWKNFALSSSGHRKQVTRIFSTSANKENMMKTAGIIIIGDEILKGQTQDTNSFYLATTLHRLGVSVKKISVIGDDLNTIASEVKQLSSSFDFVLTSGGIGPTHDDVTFEGVARAFDETIAPHPTLVSLCQKYFGRLTENSPEMKLACLPQSAVLHFGTDTLNGEKFKFPLVSTRNVFIFPGIPVLLRRLIDNLHHLFASDASFHAAVIRVNALETEIAETLSSCTNRFKDSDVTIGSYPDWFNNYYKVKVIVESPNEESTQHAVSYLESNLTEGKLVADYIENPVSLRGRDVLGGIIKEKFPLLHQKVLHSVQILEEAFQRYPKNAICIGFNGGKDCTALLHIYYAVMCRLYPDSQDKLGAIYIKDLHPFEELEAFMDDSVDRYNLDINTLNGAMKAALRRLHQERPEIKAVVMGTRCGDPYSSGLTSFTACDKDWPPFMRVNPLLNWTYHDIWTFLRALNLPYCVLYDRGYTSLGSRDKTSRNSKLAYKDNGGNVRYAPAYTLQNEDMERNGRL</sequence>
<evidence type="ECO:0000313" key="16">
    <source>
        <dbReference type="EMBL" id="CAK8679341.1"/>
    </source>
</evidence>
<evidence type="ECO:0000256" key="8">
    <source>
        <dbReference type="ARBA" id="ARBA00022695"/>
    </source>
</evidence>
<protein>
    <recommendedName>
        <fullName evidence="4">FAD synthase</fullName>
        <ecNumber evidence="3">2.7.7.2</ecNumber>
    </recommendedName>
    <alternativeName>
        <fullName evidence="12">FAD pyrophosphorylase</fullName>
    </alternativeName>
    <alternativeName>
        <fullName evidence="13">FMN adenylyltransferase</fullName>
    </alternativeName>
</protein>
<evidence type="ECO:0000256" key="6">
    <source>
        <dbReference type="ARBA" id="ARBA00022643"/>
    </source>
</evidence>
<evidence type="ECO:0000256" key="3">
    <source>
        <dbReference type="ARBA" id="ARBA00012393"/>
    </source>
</evidence>
<dbReference type="PANTHER" id="PTHR23293:SF9">
    <property type="entry name" value="FAD SYNTHASE"/>
    <property type="match status" value="1"/>
</dbReference>
<dbReference type="Pfam" id="PF01507">
    <property type="entry name" value="PAPS_reduct"/>
    <property type="match status" value="1"/>
</dbReference>
<keyword evidence="10" id="KW-0274">FAD</keyword>
<dbReference type="CDD" id="cd23948">
    <property type="entry name" value="FAD_synthase"/>
    <property type="match status" value="1"/>
</dbReference>
<keyword evidence="6" id="KW-0288">FMN</keyword>
<dbReference type="Gene3D" id="3.40.980.10">
    <property type="entry name" value="MoaB/Mog-like domain"/>
    <property type="match status" value="1"/>
</dbReference>
<comment type="catalytic activity">
    <reaction evidence="14">
        <text>FMN + ATP + H(+) = FAD + diphosphate</text>
        <dbReference type="Rhea" id="RHEA:17237"/>
        <dbReference type="ChEBI" id="CHEBI:15378"/>
        <dbReference type="ChEBI" id="CHEBI:30616"/>
        <dbReference type="ChEBI" id="CHEBI:33019"/>
        <dbReference type="ChEBI" id="CHEBI:57692"/>
        <dbReference type="ChEBI" id="CHEBI:58210"/>
        <dbReference type="EC" id="2.7.7.2"/>
    </reaction>
</comment>
<gene>
    <name evidence="16" type="ORF">CVLEPA_LOCUS9589</name>
</gene>
<keyword evidence="7" id="KW-0808">Transferase</keyword>
<comment type="pathway">
    <text evidence="1">Cofactor biosynthesis; FAD biosynthesis; FAD from FMN: step 1/1.</text>
</comment>
<comment type="similarity">
    <text evidence="2">In the N-terminal section; belongs to the MoaB/Mog family.</text>
</comment>
<dbReference type="InterPro" id="IPR056596">
    <property type="entry name" value="FLAD1_M"/>
</dbReference>
<evidence type="ECO:0000256" key="1">
    <source>
        <dbReference type="ARBA" id="ARBA00004726"/>
    </source>
</evidence>
<dbReference type="SUPFAM" id="SSF53218">
    <property type="entry name" value="Molybdenum cofactor biosynthesis proteins"/>
    <property type="match status" value="1"/>
</dbReference>
<proteinExistence type="inferred from homology"/>
<keyword evidence="11" id="KW-0067">ATP-binding</keyword>
<feature type="domain" description="MoaB/Mog" evidence="15">
    <location>
        <begin position="36"/>
        <end position="203"/>
    </location>
</feature>
<dbReference type="SMART" id="SM00852">
    <property type="entry name" value="MoCF_biosynth"/>
    <property type="match status" value="1"/>
</dbReference>
<keyword evidence="8" id="KW-0548">Nucleotidyltransferase</keyword>
<evidence type="ECO:0000313" key="17">
    <source>
        <dbReference type="Proteomes" id="UP001642483"/>
    </source>
</evidence>
<keyword evidence="5" id="KW-0285">Flavoprotein</keyword>
<evidence type="ECO:0000256" key="11">
    <source>
        <dbReference type="ARBA" id="ARBA00022840"/>
    </source>
</evidence>
<evidence type="ECO:0000256" key="9">
    <source>
        <dbReference type="ARBA" id="ARBA00022741"/>
    </source>
</evidence>
<reference evidence="16 17" key="1">
    <citation type="submission" date="2024-02" db="EMBL/GenBank/DDBJ databases">
        <authorList>
            <person name="Daric V."/>
            <person name="Darras S."/>
        </authorList>
    </citation>
    <scope>NUCLEOTIDE SEQUENCE [LARGE SCALE GENOMIC DNA]</scope>
</reference>
<keyword evidence="17" id="KW-1185">Reference proteome</keyword>
<evidence type="ECO:0000256" key="4">
    <source>
        <dbReference type="ARBA" id="ARBA00015431"/>
    </source>
</evidence>
<evidence type="ECO:0000256" key="14">
    <source>
        <dbReference type="ARBA" id="ARBA00049494"/>
    </source>
</evidence>
<evidence type="ECO:0000256" key="13">
    <source>
        <dbReference type="ARBA" id="ARBA00031871"/>
    </source>
</evidence>
<evidence type="ECO:0000256" key="5">
    <source>
        <dbReference type="ARBA" id="ARBA00022630"/>
    </source>
</evidence>
<comment type="caution">
    <text evidence="16">The sequence shown here is derived from an EMBL/GenBank/DDBJ whole genome shotgun (WGS) entry which is preliminary data.</text>
</comment>
<dbReference type="InterPro" id="IPR001453">
    <property type="entry name" value="MoaB/Mog_dom"/>
</dbReference>
<dbReference type="EC" id="2.7.7.2" evidence="3"/>
<keyword evidence="9" id="KW-0547">Nucleotide-binding</keyword>
<evidence type="ECO:0000256" key="12">
    <source>
        <dbReference type="ARBA" id="ARBA00031145"/>
    </source>
</evidence>
<dbReference type="Pfam" id="PF24102">
    <property type="entry name" value="FLAD1_M"/>
    <property type="match status" value="1"/>
</dbReference>
<dbReference type="Proteomes" id="UP001642483">
    <property type="component" value="Unassembled WGS sequence"/>
</dbReference>
<evidence type="ECO:0000256" key="7">
    <source>
        <dbReference type="ARBA" id="ARBA00022679"/>
    </source>
</evidence>
<evidence type="ECO:0000256" key="2">
    <source>
        <dbReference type="ARBA" id="ARBA00007589"/>
    </source>
</evidence>
<organism evidence="16 17">
    <name type="scientific">Clavelina lepadiformis</name>
    <name type="common">Light-bulb sea squirt</name>
    <name type="synonym">Ascidia lepadiformis</name>
    <dbReference type="NCBI Taxonomy" id="159417"/>
    <lineage>
        <taxon>Eukaryota</taxon>
        <taxon>Metazoa</taxon>
        <taxon>Chordata</taxon>
        <taxon>Tunicata</taxon>
        <taxon>Ascidiacea</taxon>
        <taxon>Aplousobranchia</taxon>
        <taxon>Clavelinidae</taxon>
        <taxon>Clavelina</taxon>
    </lineage>
</organism>
<accession>A0ABP0FKZ6</accession>
<name>A0ABP0FKZ6_CLALP</name>
<dbReference type="CDD" id="cd00885">
    <property type="entry name" value="cinA"/>
    <property type="match status" value="1"/>
</dbReference>
<dbReference type="SUPFAM" id="SSF52402">
    <property type="entry name" value="Adenine nucleotide alpha hydrolases-like"/>
    <property type="match status" value="1"/>
</dbReference>
<evidence type="ECO:0000256" key="10">
    <source>
        <dbReference type="ARBA" id="ARBA00022827"/>
    </source>
</evidence>
<dbReference type="Pfam" id="PF00994">
    <property type="entry name" value="MoCF_biosynth"/>
    <property type="match status" value="1"/>
</dbReference>
<dbReference type="PANTHER" id="PTHR23293">
    <property type="entry name" value="FAD SYNTHETASE-RELATED FMN ADENYLYLTRANSFERASE"/>
    <property type="match status" value="1"/>
</dbReference>
<dbReference type="InterPro" id="IPR014729">
    <property type="entry name" value="Rossmann-like_a/b/a_fold"/>
</dbReference>
<dbReference type="InterPro" id="IPR002500">
    <property type="entry name" value="PAPS_reduct_dom"/>
</dbReference>
<dbReference type="InterPro" id="IPR036425">
    <property type="entry name" value="MoaB/Mog-like_dom_sf"/>
</dbReference>
<dbReference type="EMBL" id="CAWYQH010000057">
    <property type="protein sequence ID" value="CAK8679341.1"/>
    <property type="molecule type" value="Genomic_DNA"/>
</dbReference>